<dbReference type="EMBL" id="CYPS01000057">
    <property type="protein sequence ID" value="CUH44734.1"/>
    <property type="molecule type" value="Genomic_DNA"/>
</dbReference>
<feature type="domain" description="Enoyl reductase (ER)" evidence="5">
    <location>
        <begin position="13"/>
        <end position="313"/>
    </location>
</feature>
<dbReference type="SUPFAM" id="SSF50129">
    <property type="entry name" value="GroES-like"/>
    <property type="match status" value="1"/>
</dbReference>
<keyword evidence="2 4" id="KW-0862">Zinc</keyword>
<dbReference type="InterPro" id="IPR050129">
    <property type="entry name" value="Zn_alcohol_dh"/>
</dbReference>
<evidence type="ECO:0000313" key="7">
    <source>
        <dbReference type="Proteomes" id="UP000050786"/>
    </source>
</evidence>
<comment type="similarity">
    <text evidence="4">Belongs to the zinc-containing alcohol dehydrogenase family.</text>
</comment>
<keyword evidence="3 6" id="KW-0560">Oxidoreductase</keyword>
<evidence type="ECO:0000256" key="1">
    <source>
        <dbReference type="ARBA" id="ARBA00022723"/>
    </source>
</evidence>
<evidence type="ECO:0000256" key="2">
    <source>
        <dbReference type="ARBA" id="ARBA00022833"/>
    </source>
</evidence>
<keyword evidence="1 4" id="KW-0479">Metal-binding</keyword>
<dbReference type="EC" id="1.-.-.-" evidence="6"/>
<gene>
    <name evidence="6" type="primary">yjmD</name>
    <name evidence="6" type="ORF">RUM4293_03640</name>
</gene>
<dbReference type="Pfam" id="PF08240">
    <property type="entry name" value="ADH_N"/>
    <property type="match status" value="1"/>
</dbReference>
<dbReference type="RefSeq" id="WP_082649356.1">
    <property type="nucleotide sequence ID" value="NZ_CYPS01000057.1"/>
</dbReference>
<evidence type="ECO:0000259" key="5">
    <source>
        <dbReference type="SMART" id="SM00829"/>
    </source>
</evidence>
<comment type="cofactor">
    <cofactor evidence="4">
        <name>Zn(2+)</name>
        <dbReference type="ChEBI" id="CHEBI:29105"/>
    </cofactor>
</comment>
<reference evidence="7" key="1">
    <citation type="submission" date="2015-09" db="EMBL/GenBank/DDBJ databases">
        <authorList>
            <person name="Rodrigo-Torres L."/>
            <person name="Arahal D.R."/>
        </authorList>
    </citation>
    <scope>NUCLEOTIDE SEQUENCE [LARGE SCALE GENOMIC DNA]</scope>
    <source>
        <strain evidence="7">CECT 4293</strain>
    </source>
</reference>
<dbReference type="InterPro" id="IPR013149">
    <property type="entry name" value="ADH-like_C"/>
</dbReference>
<dbReference type="SUPFAM" id="SSF51735">
    <property type="entry name" value="NAD(P)-binding Rossmann-fold domains"/>
    <property type="match status" value="1"/>
</dbReference>
<protein>
    <submittedName>
        <fullName evidence="6">Putative zinc-type alcohol dehydrogenase-like protein YjmD</fullName>
        <ecNumber evidence="6">1.-.-.-</ecNumber>
    </submittedName>
</protein>
<dbReference type="InterPro" id="IPR013154">
    <property type="entry name" value="ADH-like_N"/>
</dbReference>
<evidence type="ECO:0000256" key="3">
    <source>
        <dbReference type="ARBA" id="ARBA00023002"/>
    </source>
</evidence>
<proteinExistence type="inferred from homology"/>
<dbReference type="GO" id="GO:0016616">
    <property type="term" value="F:oxidoreductase activity, acting on the CH-OH group of donors, NAD or NADP as acceptor"/>
    <property type="evidence" value="ECO:0007669"/>
    <property type="project" value="UniProtKB-ARBA"/>
</dbReference>
<dbReference type="SMART" id="SM00829">
    <property type="entry name" value="PKS_ER"/>
    <property type="match status" value="1"/>
</dbReference>
<sequence length="346" mass="36696">MTTQTISAAYYRGNKSFAVEQAAATAPGPGEVAIRVAYCGICGTDMHVYHGNMDARVGLNRVIGHEMSGVVEAVGEGVDTIKPGQKVVVRPLDHCGECPACKRGHQHICQNLKFLGLDTDGAMQEIWTVPAHTLHVLPNELRMDHAALIEPVAVACHDVRLSGLQPGEDVVVIGGGPIGILVAMVARDAGGNVVISEVNPNRLAIAEKLGFDTINPIEIDLVSTINARTGDKGADVVFEVSGTQPGVDAMTAVAATRARIVMVAIHAQKPQIDLFQFFWRELQLIGARVYEPEDYEKAIAVVASGGVDADVVITDVSPLADIQAAFEALDRSPTAMKSLIEVGPRS</sequence>
<dbReference type="Proteomes" id="UP000050786">
    <property type="component" value="Unassembled WGS sequence"/>
</dbReference>
<dbReference type="InterPro" id="IPR002328">
    <property type="entry name" value="ADH_Zn_CS"/>
</dbReference>
<evidence type="ECO:0000313" key="6">
    <source>
        <dbReference type="EMBL" id="CUH44734.1"/>
    </source>
</evidence>
<dbReference type="GO" id="GO:0008270">
    <property type="term" value="F:zinc ion binding"/>
    <property type="evidence" value="ECO:0007669"/>
    <property type="project" value="InterPro"/>
</dbReference>
<organism evidence="6 7">
    <name type="scientific">Ruegeria atlantica</name>
    <dbReference type="NCBI Taxonomy" id="81569"/>
    <lineage>
        <taxon>Bacteria</taxon>
        <taxon>Pseudomonadati</taxon>
        <taxon>Pseudomonadota</taxon>
        <taxon>Alphaproteobacteria</taxon>
        <taxon>Rhodobacterales</taxon>
        <taxon>Roseobacteraceae</taxon>
        <taxon>Ruegeria</taxon>
    </lineage>
</organism>
<dbReference type="InterPro" id="IPR011032">
    <property type="entry name" value="GroES-like_sf"/>
</dbReference>
<dbReference type="AlphaFoldDB" id="A0A0P1E8Y3"/>
<evidence type="ECO:0000256" key="4">
    <source>
        <dbReference type="RuleBase" id="RU361277"/>
    </source>
</evidence>
<dbReference type="PANTHER" id="PTHR43401:SF2">
    <property type="entry name" value="L-THREONINE 3-DEHYDROGENASE"/>
    <property type="match status" value="1"/>
</dbReference>
<accession>A0A0P1E8Y3</accession>
<dbReference type="PROSITE" id="PS00059">
    <property type="entry name" value="ADH_ZINC"/>
    <property type="match status" value="1"/>
</dbReference>
<dbReference type="InterPro" id="IPR036291">
    <property type="entry name" value="NAD(P)-bd_dom_sf"/>
</dbReference>
<keyword evidence="7" id="KW-1185">Reference proteome</keyword>
<dbReference type="Pfam" id="PF00107">
    <property type="entry name" value="ADH_zinc_N"/>
    <property type="match status" value="1"/>
</dbReference>
<dbReference type="InterPro" id="IPR020843">
    <property type="entry name" value="ER"/>
</dbReference>
<dbReference type="Gene3D" id="3.40.50.720">
    <property type="entry name" value="NAD(P)-binding Rossmann-like Domain"/>
    <property type="match status" value="1"/>
</dbReference>
<dbReference type="Gene3D" id="3.90.180.10">
    <property type="entry name" value="Medium-chain alcohol dehydrogenases, catalytic domain"/>
    <property type="match status" value="1"/>
</dbReference>
<name>A0A0P1E8Y3_9RHOB</name>
<dbReference type="PANTHER" id="PTHR43401">
    <property type="entry name" value="L-THREONINE 3-DEHYDROGENASE"/>
    <property type="match status" value="1"/>
</dbReference>